<evidence type="ECO:0000313" key="1">
    <source>
        <dbReference type="EMBL" id="CSD07291.1"/>
    </source>
</evidence>
<organism evidence="1 2">
    <name type="scientific">Vibrio cholerae</name>
    <dbReference type="NCBI Taxonomy" id="666"/>
    <lineage>
        <taxon>Bacteria</taxon>
        <taxon>Pseudomonadati</taxon>
        <taxon>Pseudomonadota</taxon>
        <taxon>Gammaproteobacteria</taxon>
        <taxon>Vibrionales</taxon>
        <taxon>Vibrionaceae</taxon>
        <taxon>Vibrio</taxon>
    </lineage>
</organism>
<dbReference type="Proteomes" id="UP000041770">
    <property type="component" value="Unassembled WGS sequence"/>
</dbReference>
<protein>
    <submittedName>
        <fullName evidence="1">Uncharacterized protein</fullName>
    </submittedName>
</protein>
<dbReference type="EMBL" id="CWQY01000025">
    <property type="protein sequence ID" value="CSD07291.1"/>
    <property type="molecule type" value="Genomic_DNA"/>
</dbReference>
<gene>
    <name evidence="1" type="ORF">ERS013200_03085</name>
</gene>
<sequence>MHVSKEFVRDVAVLRERWCSQHGKEHHADQFFHSKSLILKIDLAISLIKFVANSMQF</sequence>
<accession>A0A656AH51</accession>
<reference evidence="1 2" key="1">
    <citation type="submission" date="2015-07" db="EMBL/GenBank/DDBJ databases">
        <authorList>
            <consortium name="Pathogen Informatics"/>
        </authorList>
    </citation>
    <scope>NUCLEOTIDE SEQUENCE [LARGE SCALE GENOMIC DNA]</scope>
    <source>
        <strain evidence="1 2">A316</strain>
    </source>
</reference>
<dbReference type="AlphaFoldDB" id="A0A656AH51"/>
<proteinExistence type="predicted"/>
<evidence type="ECO:0000313" key="2">
    <source>
        <dbReference type="Proteomes" id="UP000041770"/>
    </source>
</evidence>
<name>A0A656AH51_VIBCL</name>